<dbReference type="AlphaFoldDB" id="A0A8E0RSI1"/>
<gene>
    <name evidence="1" type="ORF">FBUS_07245</name>
</gene>
<protein>
    <submittedName>
        <fullName evidence="1">Uncharacterized protein</fullName>
    </submittedName>
</protein>
<name>A0A8E0RSI1_9TREM</name>
<proteinExistence type="predicted"/>
<dbReference type="OrthoDB" id="19944at2759"/>
<comment type="caution">
    <text evidence="1">The sequence shown here is derived from an EMBL/GenBank/DDBJ whole genome shotgun (WGS) entry which is preliminary data.</text>
</comment>
<reference evidence="1" key="1">
    <citation type="submission" date="2019-05" db="EMBL/GenBank/DDBJ databases">
        <title>Annotation for the trematode Fasciolopsis buski.</title>
        <authorList>
            <person name="Choi Y.-J."/>
        </authorList>
    </citation>
    <scope>NUCLEOTIDE SEQUENCE</scope>
    <source>
        <strain evidence="1">HT</strain>
        <tissue evidence="1">Whole worm</tissue>
    </source>
</reference>
<accession>A0A8E0RSI1</accession>
<dbReference type="Proteomes" id="UP000728185">
    <property type="component" value="Unassembled WGS sequence"/>
</dbReference>
<dbReference type="EMBL" id="LUCM01009465">
    <property type="protein sequence ID" value="KAA0186953.1"/>
    <property type="molecule type" value="Genomic_DNA"/>
</dbReference>
<keyword evidence="2" id="KW-1185">Reference proteome</keyword>
<evidence type="ECO:0000313" key="1">
    <source>
        <dbReference type="EMBL" id="KAA0186953.1"/>
    </source>
</evidence>
<organism evidence="1 2">
    <name type="scientific">Fasciolopsis buskii</name>
    <dbReference type="NCBI Taxonomy" id="27845"/>
    <lineage>
        <taxon>Eukaryota</taxon>
        <taxon>Metazoa</taxon>
        <taxon>Spiralia</taxon>
        <taxon>Lophotrochozoa</taxon>
        <taxon>Platyhelminthes</taxon>
        <taxon>Trematoda</taxon>
        <taxon>Digenea</taxon>
        <taxon>Plagiorchiida</taxon>
        <taxon>Echinostomata</taxon>
        <taxon>Echinostomatoidea</taxon>
        <taxon>Fasciolidae</taxon>
        <taxon>Fasciolopsis</taxon>
    </lineage>
</organism>
<evidence type="ECO:0000313" key="2">
    <source>
        <dbReference type="Proteomes" id="UP000728185"/>
    </source>
</evidence>
<sequence>MEQDLRVFVPVRTGYLSWSSGYQPALICRLGIPALGLDYLGSGSSSANVPALVPPPPISAISLNSQYSLLAVGNEYGVALIDYVNRVCLLSTAISDLCGPSELFSRTATNRSPGRGANSSSGLPTANDQVSCISNIT</sequence>